<evidence type="ECO:0000256" key="5">
    <source>
        <dbReference type="ARBA" id="ARBA00022679"/>
    </source>
</evidence>
<dbReference type="Proteomes" id="UP000702425">
    <property type="component" value="Unassembled WGS sequence"/>
</dbReference>
<keyword evidence="15" id="KW-1185">Reference proteome</keyword>
<evidence type="ECO:0000256" key="10">
    <source>
        <dbReference type="ARBA" id="ARBA00047880"/>
    </source>
</evidence>
<feature type="compositionally biased region" description="Polar residues" evidence="12">
    <location>
        <begin position="41"/>
        <end position="57"/>
    </location>
</feature>
<dbReference type="Gene3D" id="3.40.50.620">
    <property type="entry name" value="HUPs"/>
    <property type="match status" value="1"/>
</dbReference>
<dbReference type="CDD" id="cd02064">
    <property type="entry name" value="FAD_synthetase_N"/>
    <property type="match status" value="1"/>
</dbReference>
<dbReference type="InterPro" id="IPR014729">
    <property type="entry name" value="Rossmann-like_a/b/a_fold"/>
</dbReference>
<evidence type="ECO:0000256" key="1">
    <source>
        <dbReference type="ARBA" id="ARBA00004726"/>
    </source>
</evidence>
<dbReference type="InterPro" id="IPR023468">
    <property type="entry name" value="Riboflavin_kinase"/>
</dbReference>
<evidence type="ECO:0000256" key="4">
    <source>
        <dbReference type="ARBA" id="ARBA00022643"/>
    </source>
</evidence>
<keyword evidence="5" id="KW-0808">Transferase</keyword>
<dbReference type="SUPFAM" id="SSF52374">
    <property type="entry name" value="Nucleotidylyl transferase"/>
    <property type="match status" value="1"/>
</dbReference>
<accession>A0ABX2CZG4</accession>
<comment type="similarity">
    <text evidence="2">Belongs to the RibF family.</text>
</comment>
<comment type="pathway">
    <text evidence="1">Cofactor biosynthesis; FAD biosynthesis; FAD from FMN: step 1/1.</text>
</comment>
<dbReference type="Pfam" id="PF06574">
    <property type="entry name" value="FAD_syn"/>
    <property type="match status" value="2"/>
</dbReference>
<organism evidence="14 15">
    <name type="scientific">Microcoleus asticus IPMA8</name>
    <dbReference type="NCBI Taxonomy" id="2563858"/>
    <lineage>
        <taxon>Bacteria</taxon>
        <taxon>Bacillati</taxon>
        <taxon>Cyanobacteriota</taxon>
        <taxon>Cyanophyceae</taxon>
        <taxon>Oscillatoriophycideae</taxon>
        <taxon>Oscillatoriales</taxon>
        <taxon>Microcoleaceae</taxon>
        <taxon>Microcoleus</taxon>
        <taxon>Microcoleus asticus</taxon>
    </lineage>
</organism>
<evidence type="ECO:0000256" key="9">
    <source>
        <dbReference type="ARBA" id="ARBA00022840"/>
    </source>
</evidence>
<dbReference type="Gene3D" id="2.40.30.30">
    <property type="entry name" value="Riboflavin kinase-like"/>
    <property type="match status" value="1"/>
</dbReference>
<evidence type="ECO:0000256" key="11">
    <source>
        <dbReference type="ARBA" id="ARBA00049494"/>
    </source>
</evidence>
<dbReference type="SMART" id="SM00904">
    <property type="entry name" value="Flavokinase"/>
    <property type="match status" value="1"/>
</dbReference>
<feature type="domain" description="Riboflavin kinase" evidence="13">
    <location>
        <begin position="250"/>
        <end position="402"/>
    </location>
</feature>
<evidence type="ECO:0000256" key="8">
    <source>
        <dbReference type="ARBA" id="ARBA00022827"/>
    </source>
</evidence>
<dbReference type="PANTHER" id="PTHR22749">
    <property type="entry name" value="RIBOFLAVIN KINASE/FMN ADENYLYLTRANSFERASE"/>
    <property type="match status" value="1"/>
</dbReference>
<keyword evidence="9" id="KW-0067">ATP-binding</keyword>
<comment type="caution">
    <text evidence="14">The sequence shown here is derived from an EMBL/GenBank/DDBJ whole genome shotgun (WGS) entry which is preliminary data.</text>
</comment>
<dbReference type="Pfam" id="PF01687">
    <property type="entry name" value="Flavokinase"/>
    <property type="match status" value="1"/>
</dbReference>
<dbReference type="InterPro" id="IPR023465">
    <property type="entry name" value="Riboflavin_kinase_dom_sf"/>
</dbReference>
<gene>
    <name evidence="14" type="primary">ribF</name>
    <name evidence="14" type="ORF">E5S67_02862</name>
</gene>
<proteinExistence type="inferred from homology"/>
<dbReference type="RefSeq" id="WP_172188280.1">
    <property type="nucleotide sequence ID" value="NZ_CAWPPK010000261.1"/>
</dbReference>
<comment type="catalytic activity">
    <reaction evidence="11">
        <text>FMN + ATP + H(+) = FAD + diphosphate</text>
        <dbReference type="Rhea" id="RHEA:17237"/>
        <dbReference type="ChEBI" id="CHEBI:15378"/>
        <dbReference type="ChEBI" id="CHEBI:30616"/>
        <dbReference type="ChEBI" id="CHEBI:33019"/>
        <dbReference type="ChEBI" id="CHEBI:57692"/>
        <dbReference type="ChEBI" id="CHEBI:58210"/>
        <dbReference type="EC" id="2.7.7.2"/>
    </reaction>
</comment>
<dbReference type="PANTHER" id="PTHR22749:SF6">
    <property type="entry name" value="RIBOFLAVIN KINASE"/>
    <property type="match status" value="1"/>
</dbReference>
<dbReference type="SUPFAM" id="SSF82114">
    <property type="entry name" value="Riboflavin kinase-like"/>
    <property type="match status" value="1"/>
</dbReference>
<name>A0ABX2CZG4_9CYAN</name>
<keyword evidence="8" id="KW-0274">FAD</keyword>
<evidence type="ECO:0000256" key="2">
    <source>
        <dbReference type="ARBA" id="ARBA00010214"/>
    </source>
</evidence>
<protein>
    <submittedName>
        <fullName evidence="14">Riboflavin biosynthesis protein RibF</fullName>
    </submittedName>
</protein>
<sequence>MWVTSSCTAVLTPTSVALGNFDGLHLGHRQVVQPIILNRSAGQNSATVSETGQNWRSNAGRDKNLDSEPPATCENDSAAPLDRADKHHNFEGLIGPRAEGNSLSGRDDDGVDRLYSTVVTFDPHPQEFFTGQPKKLLTPLAEKVELLAAMGVEQLVLLPFDRELAALTACEFVEEILVRQLKASRISVGVDFRFGRGRAGTAVGLQSIASGYGIDVALVPLHNCGEGDRISSSAIREGLASGDLTRANQLLGRPYSLVGTVVGGQRLGRTIGFPTANLELPPEKFLPRFGVYAVRVSLKHGWEKMKGESSSYQRENPKSLIPDHASNLSFVNGVMNVGCRPTVDGLQPTVEVHLLDWSGDLYGKTLSASLVEFLRPEQKFASLDALKTQIQADCDIARSLLTAKV</sequence>
<evidence type="ECO:0000256" key="3">
    <source>
        <dbReference type="ARBA" id="ARBA00022630"/>
    </source>
</evidence>
<evidence type="ECO:0000256" key="7">
    <source>
        <dbReference type="ARBA" id="ARBA00022741"/>
    </source>
</evidence>
<reference evidence="14 15" key="1">
    <citation type="journal article" date="2020" name="Sci. Rep.">
        <title>A novel cyanobacterial geosmin producer, revising GeoA distribution and dispersion patterns in Bacteria.</title>
        <authorList>
            <person name="Churro C."/>
            <person name="Semedo-Aguiar A.P."/>
            <person name="Silva A.D."/>
            <person name="Pereira-Leal J.B."/>
            <person name="Leite R.B."/>
        </authorList>
    </citation>
    <scope>NUCLEOTIDE SEQUENCE [LARGE SCALE GENOMIC DNA]</scope>
    <source>
        <strain evidence="14 15">IPMA8</strain>
    </source>
</reference>
<evidence type="ECO:0000256" key="6">
    <source>
        <dbReference type="ARBA" id="ARBA00022695"/>
    </source>
</evidence>
<keyword evidence="7" id="KW-0547">Nucleotide-binding</keyword>
<dbReference type="InterPro" id="IPR015865">
    <property type="entry name" value="Riboflavin_kinase_bac/euk"/>
</dbReference>
<keyword evidence="3" id="KW-0285">Flavoprotein</keyword>
<evidence type="ECO:0000259" key="13">
    <source>
        <dbReference type="SMART" id="SM00904"/>
    </source>
</evidence>
<evidence type="ECO:0000313" key="15">
    <source>
        <dbReference type="Proteomes" id="UP000702425"/>
    </source>
</evidence>
<dbReference type="InterPro" id="IPR015864">
    <property type="entry name" value="FAD_synthase"/>
</dbReference>
<evidence type="ECO:0000313" key="14">
    <source>
        <dbReference type="EMBL" id="NQE35132.1"/>
    </source>
</evidence>
<dbReference type="EMBL" id="SRRZ01000048">
    <property type="protein sequence ID" value="NQE35132.1"/>
    <property type="molecule type" value="Genomic_DNA"/>
</dbReference>
<keyword evidence="4" id="KW-0288">FMN</keyword>
<evidence type="ECO:0000256" key="12">
    <source>
        <dbReference type="SAM" id="MobiDB-lite"/>
    </source>
</evidence>
<comment type="catalytic activity">
    <reaction evidence="10">
        <text>riboflavin + ATP = FMN + ADP + H(+)</text>
        <dbReference type="Rhea" id="RHEA:14357"/>
        <dbReference type="ChEBI" id="CHEBI:15378"/>
        <dbReference type="ChEBI" id="CHEBI:30616"/>
        <dbReference type="ChEBI" id="CHEBI:57986"/>
        <dbReference type="ChEBI" id="CHEBI:58210"/>
        <dbReference type="ChEBI" id="CHEBI:456216"/>
        <dbReference type="EC" id="2.7.1.26"/>
    </reaction>
</comment>
<keyword evidence="6" id="KW-0548">Nucleotidyltransferase</keyword>
<feature type="region of interest" description="Disordered" evidence="12">
    <location>
        <begin position="41"/>
        <end position="79"/>
    </location>
</feature>
<dbReference type="NCBIfam" id="NF004160">
    <property type="entry name" value="PRK05627.1-3"/>
    <property type="match status" value="1"/>
</dbReference>